<name>A0A026VWN7_OOCBI</name>
<proteinExistence type="predicted"/>
<organism evidence="1 2">
    <name type="scientific">Ooceraea biroi</name>
    <name type="common">Clonal raider ant</name>
    <name type="synonym">Cerapachys biroi</name>
    <dbReference type="NCBI Taxonomy" id="2015173"/>
    <lineage>
        <taxon>Eukaryota</taxon>
        <taxon>Metazoa</taxon>
        <taxon>Ecdysozoa</taxon>
        <taxon>Arthropoda</taxon>
        <taxon>Hexapoda</taxon>
        <taxon>Insecta</taxon>
        <taxon>Pterygota</taxon>
        <taxon>Neoptera</taxon>
        <taxon>Endopterygota</taxon>
        <taxon>Hymenoptera</taxon>
        <taxon>Apocrita</taxon>
        <taxon>Aculeata</taxon>
        <taxon>Formicoidea</taxon>
        <taxon>Formicidae</taxon>
        <taxon>Dorylinae</taxon>
        <taxon>Ooceraea</taxon>
    </lineage>
</organism>
<protein>
    <submittedName>
        <fullName evidence="1">Uncharacterized protein</fullName>
    </submittedName>
</protein>
<keyword evidence="2" id="KW-1185">Reference proteome</keyword>
<gene>
    <name evidence="1" type="ORF">X777_14301</name>
</gene>
<evidence type="ECO:0000313" key="2">
    <source>
        <dbReference type="Proteomes" id="UP000053097"/>
    </source>
</evidence>
<accession>A0A026VWN7</accession>
<evidence type="ECO:0000313" key="1">
    <source>
        <dbReference type="EMBL" id="EZA48198.1"/>
    </source>
</evidence>
<reference evidence="1 2" key="1">
    <citation type="journal article" date="2014" name="Curr. Biol.">
        <title>The genome of the clonal raider ant Cerapachys biroi.</title>
        <authorList>
            <person name="Oxley P.R."/>
            <person name="Ji L."/>
            <person name="Fetter-Pruneda I."/>
            <person name="McKenzie S.K."/>
            <person name="Li C."/>
            <person name="Hu H."/>
            <person name="Zhang G."/>
            <person name="Kronauer D.J."/>
        </authorList>
    </citation>
    <scope>NUCLEOTIDE SEQUENCE [LARGE SCALE GENOMIC DNA]</scope>
</reference>
<dbReference type="Proteomes" id="UP000053097">
    <property type="component" value="Unassembled WGS sequence"/>
</dbReference>
<dbReference type="AlphaFoldDB" id="A0A026VWN7"/>
<dbReference type="EMBL" id="KK107670">
    <property type="protein sequence ID" value="EZA48198.1"/>
    <property type="molecule type" value="Genomic_DNA"/>
</dbReference>
<sequence>LVELDLQVSLDDYSNEALIVVRMWGCLVLTKVLKGYLVVTPPRDKPDCRNPPRFYSFYCVVKCLRSKVFAGGMLSNVASSSEVNRPSWMIKPPWTPEPRMFGAYSARSTTRNHSITRWFVQRVT</sequence>
<feature type="non-terminal residue" evidence="1">
    <location>
        <position position="1"/>
    </location>
</feature>